<comment type="similarity">
    <text evidence="12">Belongs to the phosphofructokinase type A (PFKA) family. Mixed-substrate PFK group III subfamily.</text>
</comment>
<dbReference type="GeneID" id="66302032"/>
<feature type="domain" description="Phosphofructokinase" evidence="13">
    <location>
        <begin position="7"/>
        <end position="314"/>
    </location>
</feature>
<reference evidence="15" key="1">
    <citation type="submission" date="2017-03" db="EMBL/GenBank/DDBJ databases">
        <authorList>
            <person name="Falquet L."/>
            <person name="Falquet L."/>
        </authorList>
    </citation>
    <scope>NUCLEOTIDE SEQUENCE [LARGE SCALE GENOMIC DNA]</scope>
</reference>
<evidence type="ECO:0000256" key="4">
    <source>
        <dbReference type="ARBA" id="ARBA00022490"/>
    </source>
</evidence>
<proteinExistence type="inferred from homology"/>
<keyword evidence="6 12" id="KW-0479">Metal-binding</keyword>
<evidence type="ECO:0000256" key="8">
    <source>
        <dbReference type="ARBA" id="ARBA00022777"/>
    </source>
</evidence>
<keyword evidence="4 12" id="KW-0963">Cytoplasm</keyword>
<dbReference type="GO" id="GO:0005524">
    <property type="term" value="F:ATP binding"/>
    <property type="evidence" value="ECO:0007669"/>
    <property type="project" value="UniProtKB-KW"/>
</dbReference>
<evidence type="ECO:0000256" key="5">
    <source>
        <dbReference type="ARBA" id="ARBA00022679"/>
    </source>
</evidence>
<comment type="catalytic activity">
    <reaction evidence="12">
        <text>beta-D-fructose 6-phosphate + ATP = beta-D-fructose 1,6-bisphosphate + ADP + H(+)</text>
        <dbReference type="Rhea" id="RHEA:16109"/>
        <dbReference type="ChEBI" id="CHEBI:15378"/>
        <dbReference type="ChEBI" id="CHEBI:30616"/>
        <dbReference type="ChEBI" id="CHEBI:32966"/>
        <dbReference type="ChEBI" id="CHEBI:57634"/>
        <dbReference type="ChEBI" id="CHEBI:456216"/>
        <dbReference type="EC" id="2.7.1.11"/>
    </reaction>
</comment>
<evidence type="ECO:0000256" key="7">
    <source>
        <dbReference type="ARBA" id="ARBA00022741"/>
    </source>
</evidence>
<dbReference type="GO" id="GO:0006002">
    <property type="term" value="P:fructose 6-phosphate metabolic process"/>
    <property type="evidence" value="ECO:0007669"/>
    <property type="project" value="InterPro"/>
</dbReference>
<dbReference type="GO" id="GO:0042802">
    <property type="term" value="F:identical protein binding"/>
    <property type="evidence" value="ECO:0007669"/>
    <property type="project" value="TreeGrafter"/>
</dbReference>
<dbReference type="PANTHER" id="PTHR13697">
    <property type="entry name" value="PHOSPHOFRUCTOKINASE"/>
    <property type="match status" value="1"/>
</dbReference>
<evidence type="ECO:0000256" key="11">
    <source>
        <dbReference type="ARBA" id="ARBA00023152"/>
    </source>
</evidence>
<dbReference type="InterPro" id="IPR000023">
    <property type="entry name" value="Phosphofructokinase_dom"/>
</dbReference>
<feature type="binding site" evidence="12">
    <location>
        <position position="119"/>
    </location>
    <ligand>
        <name>Mg(2+)</name>
        <dbReference type="ChEBI" id="CHEBI:18420"/>
        <note>catalytic</note>
    </ligand>
</feature>
<comment type="function">
    <text evidence="12">Catalyzes the phosphorylation of D-fructose 6-phosphate to fructose 1,6-bisphosphate by ATP, the first committing step of glycolysis.</text>
</comment>
<evidence type="ECO:0000256" key="2">
    <source>
        <dbReference type="ARBA" id="ARBA00004496"/>
    </source>
</evidence>
<dbReference type="GO" id="GO:0030388">
    <property type="term" value="P:fructose 1,6-bisphosphate metabolic process"/>
    <property type="evidence" value="ECO:0007669"/>
    <property type="project" value="TreeGrafter"/>
</dbReference>
<evidence type="ECO:0000313" key="15">
    <source>
        <dbReference type="Proteomes" id="UP000190476"/>
    </source>
</evidence>
<dbReference type="STRING" id="1351755.CCH01_17070"/>
<protein>
    <recommendedName>
        <fullName evidence="12">ATP-dependent 6-phosphofructokinase</fullName>
        <shortName evidence="12">ATP-PFK</shortName>
        <shortName evidence="12">Phosphofructokinase</shortName>
        <ecNumber evidence="12">2.7.1.11</ecNumber>
    </recommendedName>
    <alternativeName>
        <fullName evidence="12">Phosphohexokinase</fullName>
    </alternativeName>
</protein>
<comment type="caution">
    <text evidence="12">Lacks conserved residue(s) required for the propagation of feature annotation.</text>
</comment>
<organism evidence="14 15">
    <name type="scientific">Clostridium chauvoei JF4335</name>
    <dbReference type="NCBI Taxonomy" id="1351755"/>
    <lineage>
        <taxon>Bacteria</taxon>
        <taxon>Bacillati</taxon>
        <taxon>Bacillota</taxon>
        <taxon>Clostridia</taxon>
        <taxon>Eubacteriales</taxon>
        <taxon>Clostridiaceae</taxon>
        <taxon>Clostridium</taxon>
    </lineage>
</organism>
<dbReference type="HAMAP" id="MF_01976">
    <property type="entry name" value="Phosphofructokinase_III"/>
    <property type="match status" value="1"/>
</dbReference>
<keyword evidence="15" id="KW-1185">Reference proteome</keyword>
<feature type="binding site" description="in other chain" evidence="12">
    <location>
        <begin position="289"/>
        <end position="292"/>
    </location>
    <ligand>
        <name>substrate</name>
        <note>ligand shared between dimeric partners</note>
    </ligand>
</feature>
<evidence type="ECO:0000259" key="13">
    <source>
        <dbReference type="Pfam" id="PF00365"/>
    </source>
</evidence>
<dbReference type="Gene3D" id="3.40.50.450">
    <property type="match status" value="1"/>
</dbReference>
<dbReference type="RefSeq" id="WP_079481456.1">
    <property type="nucleotide sequence ID" value="NZ_CBML010000006.1"/>
</dbReference>
<dbReference type="InterPro" id="IPR015912">
    <property type="entry name" value="Phosphofructokinase_CS"/>
</dbReference>
<dbReference type="GO" id="GO:0005945">
    <property type="term" value="C:6-phosphofructokinase complex"/>
    <property type="evidence" value="ECO:0007669"/>
    <property type="project" value="TreeGrafter"/>
</dbReference>
<name>A0A1U6JGW2_9CLOT</name>
<dbReference type="GO" id="GO:0070095">
    <property type="term" value="F:fructose-6-phosphate binding"/>
    <property type="evidence" value="ECO:0007669"/>
    <property type="project" value="TreeGrafter"/>
</dbReference>
<feature type="binding site" description="in other chain" evidence="12">
    <location>
        <position position="238"/>
    </location>
    <ligand>
        <name>substrate</name>
        <note>ligand shared between dimeric partners</note>
    </ligand>
</feature>
<feature type="binding site" evidence="12">
    <location>
        <begin position="118"/>
        <end position="121"/>
    </location>
    <ligand>
        <name>ATP</name>
        <dbReference type="ChEBI" id="CHEBI:30616"/>
    </ligand>
</feature>
<feature type="binding site" evidence="12">
    <location>
        <position position="15"/>
    </location>
    <ligand>
        <name>ATP</name>
        <dbReference type="ChEBI" id="CHEBI:30616"/>
    </ligand>
</feature>
<dbReference type="PANTHER" id="PTHR13697:SF52">
    <property type="entry name" value="ATP-DEPENDENT 6-PHOSPHOFRUCTOKINASE 3"/>
    <property type="match status" value="1"/>
</dbReference>
<feature type="binding site" description="in other chain" evidence="12">
    <location>
        <begin position="185"/>
        <end position="187"/>
    </location>
    <ligand>
        <name>substrate</name>
        <note>ligand shared between dimeric partners</note>
    </ligand>
</feature>
<dbReference type="EC" id="2.7.1.11" evidence="12"/>
<feature type="site" description="Important for substrate specificity; cannot use PPi as phosphoryl donor" evidence="12">
    <location>
        <position position="120"/>
    </location>
</feature>
<evidence type="ECO:0000256" key="10">
    <source>
        <dbReference type="ARBA" id="ARBA00022842"/>
    </source>
</evidence>
<evidence type="ECO:0000256" key="6">
    <source>
        <dbReference type="ARBA" id="ARBA00022723"/>
    </source>
</evidence>
<dbReference type="GO" id="GO:0003872">
    <property type="term" value="F:6-phosphofructokinase activity"/>
    <property type="evidence" value="ECO:0007669"/>
    <property type="project" value="UniProtKB-UniRule"/>
</dbReference>
<keyword evidence="5 12" id="KW-0808">Transferase</keyword>
<dbReference type="SUPFAM" id="SSF53784">
    <property type="entry name" value="Phosphofructokinase"/>
    <property type="match status" value="1"/>
</dbReference>
<evidence type="ECO:0000256" key="1">
    <source>
        <dbReference type="ARBA" id="ARBA00001946"/>
    </source>
</evidence>
<dbReference type="GO" id="GO:0046872">
    <property type="term" value="F:metal ion binding"/>
    <property type="evidence" value="ECO:0007669"/>
    <property type="project" value="UniProtKB-KW"/>
</dbReference>
<dbReference type="NCBIfam" id="NF002872">
    <property type="entry name" value="PRK03202.1"/>
    <property type="match status" value="1"/>
</dbReference>
<dbReference type="InterPro" id="IPR012003">
    <property type="entry name" value="ATP_PFK_prok-type"/>
</dbReference>
<dbReference type="InterPro" id="IPR022953">
    <property type="entry name" value="ATP_PFK"/>
</dbReference>
<dbReference type="FunFam" id="3.40.50.460:FF:000002">
    <property type="entry name" value="ATP-dependent 6-phosphofructokinase"/>
    <property type="match status" value="1"/>
</dbReference>
<dbReference type="GO" id="GO:0047334">
    <property type="term" value="F:diphosphate-fructose-6-phosphate 1-phosphotransferase activity"/>
    <property type="evidence" value="ECO:0007669"/>
    <property type="project" value="InterPro"/>
</dbReference>
<feature type="active site" description="Proton acceptor" evidence="12">
    <location>
        <position position="143"/>
    </location>
</feature>
<keyword evidence="7 12" id="KW-0547">Nucleotide-binding</keyword>
<evidence type="ECO:0000256" key="3">
    <source>
        <dbReference type="ARBA" id="ARBA00004679"/>
    </source>
</evidence>
<dbReference type="Gene3D" id="3.40.50.460">
    <property type="entry name" value="Phosphofructokinase domain"/>
    <property type="match status" value="1"/>
</dbReference>
<accession>A0A1U6JGW2</accession>
<comment type="subcellular location">
    <subcellularLocation>
        <location evidence="2 12">Cytoplasm</location>
    </subcellularLocation>
</comment>
<feature type="binding site" evidence="12">
    <location>
        <begin position="78"/>
        <end position="79"/>
    </location>
    <ligand>
        <name>ATP</name>
        <dbReference type="ChEBI" id="CHEBI:30616"/>
    </ligand>
</feature>
<gene>
    <name evidence="12" type="primary">pfkA</name>
    <name evidence="14" type="ORF">CCH01_17070</name>
</gene>
<dbReference type="PROSITE" id="PS00433">
    <property type="entry name" value="PHOSPHOFRUCTOKINASE"/>
    <property type="match status" value="1"/>
</dbReference>
<dbReference type="InterPro" id="IPR035966">
    <property type="entry name" value="PKF_sf"/>
</dbReference>
<keyword evidence="10 12" id="KW-0460">Magnesium</keyword>
<dbReference type="Proteomes" id="UP000190476">
    <property type="component" value="Chromosome I"/>
</dbReference>
<evidence type="ECO:0000256" key="9">
    <source>
        <dbReference type="ARBA" id="ARBA00022840"/>
    </source>
</evidence>
<comment type="subunit">
    <text evidence="12">Homodimer or homotetramer.</text>
</comment>
<feature type="binding site" description="in other chain" evidence="12">
    <location>
        <begin position="141"/>
        <end position="143"/>
    </location>
    <ligand>
        <name>substrate</name>
        <note>ligand shared between dimeric partners</note>
    </ligand>
</feature>
<dbReference type="PIRSF" id="PIRSF000532">
    <property type="entry name" value="ATP_PFK_prok"/>
    <property type="match status" value="1"/>
</dbReference>
<feature type="binding site" evidence="12">
    <location>
        <position position="283"/>
    </location>
    <ligand>
        <name>substrate</name>
        <note>ligand shared between dimeric partners</note>
    </ligand>
</feature>
<keyword evidence="9 12" id="KW-0067">ATP-binding</keyword>
<evidence type="ECO:0000256" key="12">
    <source>
        <dbReference type="HAMAP-Rule" id="MF_01976"/>
    </source>
</evidence>
<dbReference type="GO" id="GO:0016208">
    <property type="term" value="F:AMP binding"/>
    <property type="evidence" value="ECO:0007669"/>
    <property type="project" value="TreeGrafter"/>
</dbReference>
<dbReference type="GO" id="GO:0061621">
    <property type="term" value="P:canonical glycolysis"/>
    <property type="evidence" value="ECO:0007669"/>
    <property type="project" value="TreeGrafter"/>
</dbReference>
<dbReference type="NCBIfam" id="TIGR02483">
    <property type="entry name" value="PFK_mixed"/>
    <property type="match status" value="1"/>
</dbReference>
<dbReference type="InterPro" id="IPR012829">
    <property type="entry name" value="Phosphofructokinase_III"/>
</dbReference>
<dbReference type="GO" id="GO:0048029">
    <property type="term" value="F:monosaccharide binding"/>
    <property type="evidence" value="ECO:0007669"/>
    <property type="project" value="TreeGrafter"/>
</dbReference>
<dbReference type="UniPathway" id="UPA00109">
    <property type="reaction ID" value="UER00182"/>
</dbReference>
<dbReference type="OrthoDB" id="9802503at2"/>
<keyword evidence="11 12" id="KW-0324">Glycolysis</keyword>
<dbReference type="AlphaFoldDB" id="A0A1U6JGW2"/>
<dbReference type="Pfam" id="PF00365">
    <property type="entry name" value="PFK"/>
    <property type="match status" value="1"/>
</dbReference>
<dbReference type="EMBL" id="LT799839">
    <property type="protein sequence ID" value="SLK19561.1"/>
    <property type="molecule type" value="Genomic_DNA"/>
</dbReference>
<feature type="binding site" evidence="12">
    <location>
        <position position="178"/>
    </location>
    <ligand>
        <name>substrate</name>
        <note>ligand shared between dimeric partners</note>
    </ligand>
</feature>
<sequence length="366" mass="39266">MAGEIKKIALLTGGGDCPGLNAVIRAVTRTAILNYGIEVIGYKFGYRGLYNNDYVPLTLDSVSGILHRGGTILYSSNKDNLFDYQIEENGVLVKKDVSDVAVENLKKEGVDVLVVIGGDGTLTSARDFARKGVKVIGVPKTIDNDLASTDVTFGFNTAIDVATEALDRLHTTAESHHRIMLCEVMGRGAGWIALESGIAGSADVILLPELPYDINKIVEKIEEREAQGKRFSIIVVAEGAKPKNGEVVVSKIVKDSPDPIRLGGIGNKLAADLEKLVPDKEVRCTVLGHIQRGGNTSTFDRILSTRYGVAAVELMNQGKFGEMVCLKGNKISSDSLENVIGQKSKLVNPEGELVQIAKKIGISFAD</sequence>
<comment type="cofactor">
    <cofactor evidence="1 12">
        <name>Mg(2+)</name>
        <dbReference type="ChEBI" id="CHEBI:18420"/>
    </cofactor>
</comment>
<dbReference type="PRINTS" id="PR00476">
    <property type="entry name" value="PHFRCTKINASE"/>
</dbReference>
<comment type="pathway">
    <text evidence="3 12">Carbohydrate degradation; glycolysis; D-glyceraldehyde 3-phosphate and glycerone phosphate from D-glucose: step 3/4.</text>
</comment>
<keyword evidence="8 12" id="KW-0418">Kinase</keyword>
<evidence type="ECO:0000313" key="14">
    <source>
        <dbReference type="EMBL" id="SLK19561.1"/>
    </source>
</evidence>